<dbReference type="EMBL" id="KZ819321">
    <property type="protein sequence ID" value="PWN23766.1"/>
    <property type="molecule type" value="Genomic_DNA"/>
</dbReference>
<accession>A0A316UEU4</accession>
<reference evidence="2 3" key="1">
    <citation type="journal article" date="2018" name="Mol. Biol. Evol.">
        <title>Broad Genomic Sampling Reveals a Smut Pathogenic Ancestry of the Fungal Clade Ustilaginomycotina.</title>
        <authorList>
            <person name="Kijpornyongpan T."/>
            <person name="Mondo S.J."/>
            <person name="Barry K."/>
            <person name="Sandor L."/>
            <person name="Lee J."/>
            <person name="Lipzen A."/>
            <person name="Pangilinan J."/>
            <person name="LaButti K."/>
            <person name="Hainaut M."/>
            <person name="Henrissat B."/>
            <person name="Grigoriev I.V."/>
            <person name="Spatafora J.W."/>
            <person name="Aime M.C."/>
        </authorList>
    </citation>
    <scope>NUCLEOTIDE SEQUENCE [LARGE SCALE GENOMIC DNA]</scope>
    <source>
        <strain evidence="2 3">MCA 4718</strain>
    </source>
</reference>
<evidence type="ECO:0000313" key="2">
    <source>
        <dbReference type="EMBL" id="PWN23766.1"/>
    </source>
</evidence>
<protein>
    <submittedName>
        <fullName evidence="2">Uncharacterized protein</fullName>
    </submittedName>
</protein>
<dbReference type="GeneID" id="37017369"/>
<sequence>MSLNLPQRITFRRSYRGRHYACSALPRVDKGEYQRGWQRQRAVISSSRSESLTYTLTASSISPPRTPPPALSEASSWNHYHIHLTLCTIWLFTAPAPRRAEPHTGAILRMLRPPRQGLLSLQSSTKPRGRRKRAGRGRRRARGTLGQAFVAETQSLYATGWAGLACSQSSSCKGRKRGRKAAHRAGKGREGSGSQTFSPGTVGGEGPGGSPVGGCAERGERGGTGFDNGSNAAKPGEG</sequence>
<feature type="compositionally biased region" description="Basic residues" evidence="1">
    <location>
        <begin position="127"/>
        <end position="142"/>
    </location>
</feature>
<proteinExistence type="predicted"/>
<dbReference type="RefSeq" id="XP_025350926.1">
    <property type="nucleotide sequence ID" value="XM_025495635.1"/>
</dbReference>
<gene>
    <name evidence="2" type="ORF">BCV69DRAFT_9217</name>
</gene>
<name>A0A316UEU4_9BASI</name>
<feature type="compositionally biased region" description="Basic residues" evidence="1">
    <location>
        <begin position="173"/>
        <end position="186"/>
    </location>
</feature>
<feature type="compositionally biased region" description="Gly residues" evidence="1">
    <location>
        <begin position="201"/>
        <end position="212"/>
    </location>
</feature>
<feature type="region of interest" description="Disordered" evidence="1">
    <location>
        <begin position="109"/>
        <end position="146"/>
    </location>
</feature>
<dbReference type="Proteomes" id="UP000245942">
    <property type="component" value="Unassembled WGS sequence"/>
</dbReference>
<evidence type="ECO:0000256" key="1">
    <source>
        <dbReference type="SAM" id="MobiDB-lite"/>
    </source>
</evidence>
<keyword evidence="3" id="KW-1185">Reference proteome</keyword>
<dbReference type="AlphaFoldDB" id="A0A316UEU4"/>
<feature type="region of interest" description="Disordered" evidence="1">
    <location>
        <begin position="167"/>
        <end position="238"/>
    </location>
</feature>
<evidence type="ECO:0000313" key="3">
    <source>
        <dbReference type="Proteomes" id="UP000245942"/>
    </source>
</evidence>
<organism evidence="2 3">
    <name type="scientific">Pseudomicrostroma glucosiphilum</name>
    <dbReference type="NCBI Taxonomy" id="1684307"/>
    <lineage>
        <taxon>Eukaryota</taxon>
        <taxon>Fungi</taxon>
        <taxon>Dikarya</taxon>
        <taxon>Basidiomycota</taxon>
        <taxon>Ustilaginomycotina</taxon>
        <taxon>Exobasidiomycetes</taxon>
        <taxon>Microstromatales</taxon>
        <taxon>Microstromatales incertae sedis</taxon>
        <taxon>Pseudomicrostroma</taxon>
    </lineage>
</organism>